<evidence type="ECO:0000313" key="1">
    <source>
        <dbReference type="EMBL" id="QOV87468.1"/>
    </source>
</evidence>
<name>A0A7M2WPS3_9BACT</name>
<evidence type="ECO:0000313" key="2">
    <source>
        <dbReference type="Proteomes" id="UP000593765"/>
    </source>
</evidence>
<organism evidence="1 2">
    <name type="scientific">Humisphaera borealis</name>
    <dbReference type="NCBI Taxonomy" id="2807512"/>
    <lineage>
        <taxon>Bacteria</taxon>
        <taxon>Pseudomonadati</taxon>
        <taxon>Planctomycetota</taxon>
        <taxon>Phycisphaerae</taxon>
        <taxon>Tepidisphaerales</taxon>
        <taxon>Tepidisphaeraceae</taxon>
        <taxon>Humisphaera</taxon>
    </lineage>
</organism>
<keyword evidence="2" id="KW-1185">Reference proteome</keyword>
<gene>
    <name evidence="1" type="ORF">IPV69_14340</name>
</gene>
<dbReference type="PANTHER" id="PTHR36452">
    <property type="entry name" value="CHROMOSOME 12, WHOLE GENOME SHOTGUN SEQUENCE"/>
    <property type="match status" value="1"/>
</dbReference>
<proteinExistence type="predicted"/>
<accession>A0A7M2WPS3</accession>
<dbReference type="InterPro" id="IPR015996">
    <property type="entry name" value="UCP028451"/>
</dbReference>
<dbReference type="InterPro" id="IPR012808">
    <property type="entry name" value="CHP02453"/>
</dbReference>
<protein>
    <submittedName>
        <fullName evidence="1">DUF2461 domain-containing protein</fullName>
    </submittedName>
</protein>
<dbReference type="PANTHER" id="PTHR36452:SF1">
    <property type="entry name" value="DUF2461 DOMAIN-CONTAINING PROTEIN"/>
    <property type="match status" value="1"/>
</dbReference>
<dbReference type="EMBL" id="CP063458">
    <property type="protein sequence ID" value="QOV87468.1"/>
    <property type="molecule type" value="Genomic_DNA"/>
</dbReference>
<reference evidence="1 2" key="1">
    <citation type="submission" date="2020-10" db="EMBL/GenBank/DDBJ databases">
        <title>Wide distribution of Phycisphaera-like planctomycetes from WD2101 soil group in peatlands and genome analysis of the first cultivated representative.</title>
        <authorList>
            <person name="Dedysh S.N."/>
            <person name="Beletsky A.V."/>
            <person name="Ivanova A."/>
            <person name="Kulichevskaya I.S."/>
            <person name="Suzina N.E."/>
            <person name="Philippov D.A."/>
            <person name="Rakitin A.L."/>
            <person name="Mardanov A.V."/>
            <person name="Ravin N.V."/>
        </authorList>
    </citation>
    <scope>NUCLEOTIDE SEQUENCE [LARGE SCALE GENOMIC DNA]</scope>
    <source>
        <strain evidence="1 2">M1803</strain>
    </source>
</reference>
<dbReference type="PIRSF" id="PIRSF028451">
    <property type="entry name" value="UCP028451"/>
    <property type="match status" value="1"/>
</dbReference>
<dbReference type="NCBIfam" id="TIGR02453">
    <property type="entry name" value="TIGR02453 family protein"/>
    <property type="match status" value="1"/>
</dbReference>
<dbReference type="KEGG" id="hbs:IPV69_14340"/>
<dbReference type="Pfam" id="PF09365">
    <property type="entry name" value="DUF2461"/>
    <property type="match status" value="1"/>
</dbReference>
<dbReference type="Proteomes" id="UP000593765">
    <property type="component" value="Chromosome"/>
</dbReference>
<dbReference type="AlphaFoldDB" id="A0A7M2WPS3"/>
<sequence>MPQASPHFSRKTLTFFRQLEKSNDRAWFTPRKELFEAECRTPMLDLVAWLNERLTKFAVDHVTEPKKAVYRVYRDTRFSKDKTPYKTHIGAIFPRKGLSRHGGAGYYVGVSHKGVEVAGGMYMPEPEELSAVRRAIAADPKAAIKLFENRTIAKLVGPLQGWQAVRMVKGYDADPASPLGNLLRRKQLYCYVTLPEDTATKPTLGKEVIRRFEAISPMVDWLNQTILAAKPQDDANDARPKRPTPMF</sequence>
<dbReference type="RefSeq" id="WP_206290371.1">
    <property type="nucleotide sequence ID" value="NZ_CP063458.1"/>
</dbReference>